<keyword evidence="8 15" id="KW-0547">Nucleotide-binding</keyword>
<feature type="domain" description="TRNA-binding" evidence="17">
    <location>
        <begin position="39"/>
        <end position="147"/>
    </location>
</feature>
<dbReference type="Gene3D" id="3.30.930.10">
    <property type="entry name" value="Bira Bifunctional Protein, Domain 2"/>
    <property type="match status" value="1"/>
</dbReference>
<comment type="similarity">
    <text evidence="2 15">Belongs to the phenylalanyl-tRNA synthetase beta subunit family. Type 1 subfamily.</text>
</comment>
<dbReference type="PROSITE" id="PS50886">
    <property type="entry name" value="TRBD"/>
    <property type="match status" value="1"/>
</dbReference>
<dbReference type="GO" id="GO:0004826">
    <property type="term" value="F:phenylalanine-tRNA ligase activity"/>
    <property type="evidence" value="ECO:0007669"/>
    <property type="project" value="UniProtKB-EC"/>
</dbReference>
<keyword evidence="5 16" id="KW-0820">tRNA-binding</keyword>
<keyword evidence="7 15" id="KW-0479">Metal-binding</keyword>
<evidence type="ECO:0000256" key="3">
    <source>
        <dbReference type="ARBA" id="ARBA00011209"/>
    </source>
</evidence>
<dbReference type="SUPFAM" id="SSF54991">
    <property type="entry name" value="Anticodon-binding domain of PheRS"/>
    <property type="match status" value="1"/>
</dbReference>
<keyword evidence="4 15" id="KW-0963">Cytoplasm</keyword>
<comment type="caution">
    <text evidence="20">The sequence shown here is derived from an EMBL/GenBank/DDBJ whole genome shotgun (WGS) entry which is preliminary data.</text>
</comment>
<dbReference type="SUPFAM" id="SSF46955">
    <property type="entry name" value="Putative DNA-binding domain"/>
    <property type="match status" value="1"/>
</dbReference>
<evidence type="ECO:0000256" key="9">
    <source>
        <dbReference type="ARBA" id="ARBA00022840"/>
    </source>
</evidence>
<dbReference type="InterPro" id="IPR045864">
    <property type="entry name" value="aa-tRNA-synth_II/BPL/LPL"/>
</dbReference>
<evidence type="ECO:0000256" key="11">
    <source>
        <dbReference type="ARBA" id="ARBA00022884"/>
    </source>
</evidence>
<evidence type="ECO:0000256" key="15">
    <source>
        <dbReference type="HAMAP-Rule" id="MF_00283"/>
    </source>
</evidence>
<dbReference type="InterPro" id="IPR005146">
    <property type="entry name" value="B3/B4_tRNA-bd"/>
</dbReference>
<evidence type="ECO:0000256" key="13">
    <source>
        <dbReference type="ARBA" id="ARBA00023146"/>
    </source>
</evidence>
<comment type="subunit">
    <text evidence="3 15">Tetramer of two alpha and two beta subunits.</text>
</comment>
<keyword evidence="21" id="KW-1185">Reference proteome</keyword>
<dbReference type="InterPro" id="IPR033714">
    <property type="entry name" value="tRNA_bind_bactPheRS"/>
</dbReference>
<dbReference type="Pfam" id="PF03484">
    <property type="entry name" value="B5"/>
    <property type="match status" value="1"/>
</dbReference>
<protein>
    <recommendedName>
        <fullName evidence="15">Phenylalanine--tRNA ligase beta subunit</fullName>
        <ecNumber evidence="15">6.1.1.20</ecNumber>
    </recommendedName>
    <alternativeName>
        <fullName evidence="15">Phenylalanyl-tRNA synthetase beta subunit</fullName>
        <shortName evidence="15">PheRS</shortName>
    </alternativeName>
</protein>
<evidence type="ECO:0000256" key="8">
    <source>
        <dbReference type="ARBA" id="ARBA00022741"/>
    </source>
</evidence>
<evidence type="ECO:0000256" key="7">
    <source>
        <dbReference type="ARBA" id="ARBA00022723"/>
    </source>
</evidence>
<feature type="binding site" evidence="15">
    <location>
        <position position="462"/>
    </location>
    <ligand>
        <name>Mg(2+)</name>
        <dbReference type="ChEBI" id="CHEBI:18420"/>
        <note>shared with alpha subunit</note>
    </ligand>
</feature>
<evidence type="ECO:0000256" key="5">
    <source>
        <dbReference type="ARBA" id="ARBA00022555"/>
    </source>
</evidence>
<keyword evidence="12 15" id="KW-0648">Protein biosynthesis</keyword>
<comment type="cofactor">
    <cofactor evidence="15">
        <name>Mg(2+)</name>
        <dbReference type="ChEBI" id="CHEBI:18420"/>
    </cofactor>
    <text evidence="15">Binds 2 magnesium ions per tetramer.</text>
</comment>
<dbReference type="SMART" id="SM00873">
    <property type="entry name" value="B3_4"/>
    <property type="match status" value="1"/>
</dbReference>
<comment type="catalytic activity">
    <reaction evidence="14 15">
        <text>tRNA(Phe) + L-phenylalanine + ATP = L-phenylalanyl-tRNA(Phe) + AMP + diphosphate + H(+)</text>
        <dbReference type="Rhea" id="RHEA:19413"/>
        <dbReference type="Rhea" id="RHEA-COMP:9668"/>
        <dbReference type="Rhea" id="RHEA-COMP:9699"/>
        <dbReference type="ChEBI" id="CHEBI:15378"/>
        <dbReference type="ChEBI" id="CHEBI:30616"/>
        <dbReference type="ChEBI" id="CHEBI:33019"/>
        <dbReference type="ChEBI" id="CHEBI:58095"/>
        <dbReference type="ChEBI" id="CHEBI:78442"/>
        <dbReference type="ChEBI" id="CHEBI:78531"/>
        <dbReference type="ChEBI" id="CHEBI:456215"/>
        <dbReference type="EC" id="6.1.1.20"/>
    </reaction>
</comment>
<dbReference type="RefSeq" id="WP_255329688.1">
    <property type="nucleotide sequence ID" value="NZ_JAKZEU010000003.1"/>
</dbReference>
<evidence type="ECO:0000256" key="6">
    <source>
        <dbReference type="ARBA" id="ARBA00022598"/>
    </source>
</evidence>
<feature type="binding site" evidence="15">
    <location>
        <position position="459"/>
    </location>
    <ligand>
        <name>Mg(2+)</name>
        <dbReference type="ChEBI" id="CHEBI:18420"/>
        <note>shared with alpha subunit</note>
    </ligand>
</feature>
<name>A0ABT1MQT0_9RHOB</name>
<dbReference type="InterPro" id="IPR020825">
    <property type="entry name" value="Phe-tRNA_synthase-like_B3/B4"/>
</dbReference>
<dbReference type="InterPro" id="IPR005147">
    <property type="entry name" value="tRNA_synthase_B5-dom"/>
</dbReference>
<dbReference type="InterPro" id="IPR045060">
    <property type="entry name" value="Phe-tRNA-ligase_IIc_bsu"/>
</dbReference>
<dbReference type="SUPFAM" id="SSF56037">
    <property type="entry name" value="PheT/TilS domain"/>
    <property type="match status" value="1"/>
</dbReference>
<evidence type="ECO:0000256" key="4">
    <source>
        <dbReference type="ARBA" id="ARBA00022490"/>
    </source>
</evidence>
<evidence type="ECO:0000256" key="1">
    <source>
        <dbReference type="ARBA" id="ARBA00004496"/>
    </source>
</evidence>
<dbReference type="SMART" id="SM00896">
    <property type="entry name" value="FDX-ACB"/>
    <property type="match status" value="1"/>
</dbReference>
<evidence type="ECO:0000256" key="12">
    <source>
        <dbReference type="ARBA" id="ARBA00022917"/>
    </source>
</evidence>
<evidence type="ECO:0000259" key="17">
    <source>
        <dbReference type="PROSITE" id="PS50886"/>
    </source>
</evidence>
<evidence type="ECO:0000313" key="20">
    <source>
        <dbReference type="EMBL" id="MCQ0970670.1"/>
    </source>
</evidence>
<dbReference type="PANTHER" id="PTHR10947">
    <property type="entry name" value="PHENYLALANYL-TRNA SYNTHETASE BETA CHAIN AND LEUCINE-RICH REPEAT-CONTAINING PROTEIN 47"/>
    <property type="match status" value="1"/>
</dbReference>
<dbReference type="SUPFAM" id="SSF50249">
    <property type="entry name" value="Nucleic acid-binding proteins"/>
    <property type="match status" value="1"/>
</dbReference>
<keyword evidence="13 15" id="KW-0030">Aminoacyl-tRNA synthetase</keyword>
<dbReference type="Gene3D" id="3.30.56.10">
    <property type="match status" value="2"/>
</dbReference>
<dbReference type="CDD" id="cd00769">
    <property type="entry name" value="PheRS_beta_core"/>
    <property type="match status" value="1"/>
</dbReference>
<dbReference type="SMART" id="SM00874">
    <property type="entry name" value="B5"/>
    <property type="match status" value="1"/>
</dbReference>
<evidence type="ECO:0000256" key="16">
    <source>
        <dbReference type="PROSITE-ProRule" id="PRU00209"/>
    </source>
</evidence>
<dbReference type="Pfam" id="PF01588">
    <property type="entry name" value="tRNA_bind"/>
    <property type="match status" value="1"/>
</dbReference>
<dbReference type="CDD" id="cd02796">
    <property type="entry name" value="tRNA_bind_bactPheRS"/>
    <property type="match status" value="1"/>
</dbReference>
<dbReference type="PROSITE" id="PS51483">
    <property type="entry name" value="B5"/>
    <property type="match status" value="1"/>
</dbReference>
<dbReference type="InterPro" id="IPR005121">
    <property type="entry name" value="Fdx_antiC-bd"/>
</dbReference>
<comment type="subcellular location">
    <subcellularLocation>
        <location evidence="1 15">Cytoplasm</location>
    </subcellularLocation>
</comment>
<evidence type="ECO:0000259" key="18">
    <source>
        <dbReference type="PROSITE" id="PS51447"/>
    </source>
</evidence>
<keyword evidence="10 15" id="KW-0460">Magnesium</keyword>
<dbReference type="PROSITE" id="PS51447">
    <property type="entry name" value="FDX_ACB"/>
    <property type="match status" value="1"/>
</dbReference>
<dbReference type="NCBIfam" id="TIGR00472">
    <property type="entry name" value="pheT_bact"/>
    <property type="match status" value="1"/>
</dbReference>
<dbReference type="InterPro" id="IPR012340">
    <property type="entry name" value="NA-bd_OB-fold"/>
</dbReference>
<keyword evidence="11 16" id="KW-0694">RNA-binding</keyword>
<sequence length="795" mass="85140">MKFTLSWLKDHLDTQANLSEITEALTDLGLEVEEVVDPAAKLGGFTIARIADAQPHPDADRLRVLKVETDEGVKQIVCGAPNARAGLIGVLAKPGDYVPGIDTTLSVGTIRGVESHGMMASERELELSDEHNGIIELSSGEVGQTFTSWLAENAPEKIDPMIHIKITPNRPDALGVHGIARDLAARGLGTLKPIKDVRIEGKFPSPINVTIDPAIADKAPFFAGRVVRGVSNGPSPDWLQKRLRAIGLRPISALVDITNFFTFDLNRPLHVFDAAKVSGDLHLRASRAGEELVALDDKTYRMPEGAVVICDDNGIESIAGVMGGAASGSSDTTADVFIEAAYFDPITTAATGRALKINSDARYRFERGIDPAFTLQGLDLATAMVMDLCGGEPSEVVTAGAIPDHTRAYRLDTDRTQSLVGLDIDADTQRKSLEALGFRVEGDMAHVPSWRPDVLGEADLVEEIARIASLTKLQGKPLPRPRAGVPQPVLTPLQRRDAMARRTAAALGLNECVTYSFIDQKAATLFGGGTDAVRVENPISSEMTHLRPDLLPGLLAAAARNQARGFADLALFELGPVFSGGEPGEQAVQLSGLLVGATAARDPFGSRRKVDVYDAKADAEAILQSIGAPSRAQINRKLDPWWHPGRAGNIALGPNVLATFGEIHPRVLREMDVKGPAMGFTVRLAAVPFPKVKTPTRPALDASELQAVERDFAFLVDAQVEALTLVNAAQGADKTLIEKVSVFDQFTGLEGGRKSIAITARLQPRERTLTDAEIEAVSTKIIEKVQKATGGTLRR</sequence>
<organism evidence="20 21">
    <name type="scientific">Paracoccus albicereus</name>
    <dbReference type="NCBI Taxonomy" id="2922394"/>
    <lineage>
        <taxon>Bacteria</taxon>
        <taxon>Pseudomonadati</taxon>
        <taxon>Pseudomonadota</taxon>
        <taxon>Alphaproteobacteria</taxon>
        <taxon>Rhodobacterales</taxon>
        <taxon>Paracoccaceae</taxon>
        <taxon>Paracoccus</taxon>
    </lineage>
</organism>
<feature type="binding site" evidence="15">
    <location>
        <position position="463"/>
    </location>
    <ligand>
        <name>Mg(2+)</name>
        <dbReference type="ChEBI" id="CHEBI:18420"/>
        <note>shared with alpha subunit</note>
    </ligand>
</feature>
<evidence type="ECO:0000256" key="2">
    <source>
        <dbReference type="ARBA" id="ARBA00008653"/>
    </source>
</evidence>
<dbReference type="Pfam" id="PF17759">
    <property type="entry name" value="tRNA_synthFbeta"/>
    <property type="match status" value="1"/>
</dbReference>
<dbReference type="SUPFAM" id="SSF55681">
    <property type="entry name" value="Class II aaRS and biotin synthetases"/>
    <property type="match status" value="1"/>
</dbReference>
<keyword evidence="6 15" id="KW-0436">Ligase</keyword>
<dbReference type="InterPro" id="IPR036690">
    <property type="entry name" value="Fdx_antiC-bd_sf"/>
</dbReference>
<dbReference type="EC" id="6.1.1.20" evidence="15"/>
<dbReference type="InterPro" id="IPR004532">
    <property type="entry name" value="Phe-tRNA-ligase_IIc_bsu_bact"/>
</dbReference>
<feature type="domain" description="FDX-ACB" evidence="18">
    <location>
        <begin position="703"/>
        <end position="794"/>
    </location>
</feature>
<dbReference type="InterPro" id="IPR009061">
    <property type="entry name" value="DNA-bd_dom_put_sf"/>
</dbReference>
<feature type="binding site" evidence="15">
    <location>
        <position position="453"/>
    </location>
    <ligand>
        <name>Mg(2+)</name>
        <dbReference type="ChEBI" id="CHEBI:18420"/>
        <note>shared with alpha subunit</note>
    </ligand>
</feature>
<dbReference type="InterPro" id="IPR041616">
    <property type="entry name" value="PheRS_beta_core"/>
</dbReference>
<dbReference type="Gene3D" id="3.30.70.380">
    <property type="entry name" value="Ferrodoxin-fold anticodon-binding domain"/>
    <property type="match status" value="1"/>
</dbReference>
<dbReference type="InterPro" id="IPR002547">
    <property type="entry name" value="tRNA-bd_dom"/>
</dbReference>
<reference evidence="20 21" key="1">
    <citation type="submission" date="2022-03" db="EMBL/GenBank/DDBJ databases">
        <authorList>
            <person name="He Y."/>
        </authorList>
    </citation>
    <scope>NUCLEOTIDE SEQUENCE [LARGE SCALE GENOMIC DNA]</scope>
    <source>
        <strain evidence="20 21">TK19116</strain>
    </source>
</reference>
<gene>
    <name evidence="15 20" type="primary">pheT</name>
    <name evidence="20" type="ORF">MLD63_09560</name>
</gene>
<dbReference type="Proteomes" id="UP001203945">
    <property type="component" value="Unassembled WGS sequence"/>
</dbReference>
<proteinExistence type="inferred from homology"/>
<evidence type="ECO:0000256" key="10">
    <source>
        <dbReference type="ARBA" id="ARBA00022842"/>
    </source>
</evidence>
<dbReference type="Pfam" id="PF03147">
    <property type="entry name" value="FDX-ACB"/>
    <property type="match status" value="1"/>
</dbReference>
<feature type="domain" description="B5" evidence="19">
    <location>
        <begin position="404"/>
        <end position="475"/>
    </location>
</feature>
<evidence type="ECO:0000259" key="19">
    <source>
        <dbReference type="PROSITE" id="PS51483"/>
    </source>
</evidence>
<dbReference type="EMBL" id="JAKZEU010000003">
    <property type="protein sequence ID" value="MCQ0970670.1"/>
    <property type="molecule type" value="Genomic_DNA"/>
</dbReference>
<dbReference type="Gene3D" id="2.40.50.140">
    <property type="entry name" value="Nucleic acid-binding proteins"/>
    <property type="match status" value="1"/>
</dbReference>
<keyword evidence="9 15" id="KW-0067">ATP-binding</keyword>
<dbReference type="HAMAP" id="MF_00283">
    <property type="entry name" value="Phe_tRNA_synth_beta1"/>
    <property type="match status" value="1"/>
</dbReference>
<evidence type="ECO:0000256" key="14">
    <source>
        <dbReference type="ARBA" id="ARBA00049255"/>
    </source>
</evidence>
<accession>A0ABT1MQT0</accession>
<dbReference type="Gene3D" id="3.50.40.10">
    <property type="entry name" value="Phenylalanyl-trna Synthetase, Chain B, domain 3"/>
    <property type="match status" value="1"/>
</dbReference>
<dbReference type="PANTHER" id="PTHR10947:SF0">
    <property type="entry name" value="PHENYLALANINE--TRNA LIGASE BETA SUBUNIT"/>
    <property type="match status" value="1"/>
</dbReference>
<dbReference type="Pfam" id="PF03483">
    <property type="entry name" value="B3_4"/>
    <property type="match status" value="1"/>
</dbReference>
<evidence type="ECO:0000313" key="21">
    <source>
        <dbReference type="Proteomes" id="UP001203945"/>
    </source>
</evidence>